<keyword evidence="1" id="KW-1133">Transmembrane helix</keyword>
<feature type="transmembrane region" description="Helical" evidence="1">
    <location>
        <begin position="94"/>
        <end position="118"/>
    </location>
</feature>
<gene>
    <name evidence="2" type="ORF">N7Z68_20365</name>
</gene>
<evidence type="ECO:0000256" key="1">
    <source>
        <dbReference type="SAM" id="Phobius"/>
    </source>
</evidence>
<protein>
    <recommendedName>
        <fullName evidence="4">ABC transporter permease</fullName>
    </recommendedName>
</protein>
<keyword evidence="1" id="KW-0812">Transmembrane</keyword>
<accession>A0ABT5VJS5</accession>
<feature type="transmembrane region" description="Helical" evidence="1">
    <location>
        <begin position="43"/>
        <end position="64"/>
    </location>
</feature>
<keyword evidence="1" id="KW-0472">Membrane</keyword>
<dbReference type="Proteomes" id="UP001148125">
    <property type="component" value="Unassembled WGS sequence"/>
</dbReference>
<dbReference type="EMBL" id="JAOTPO010000019">
    <property type="protein sequence ID" value="MDE5415706.1"/>
    <property type="molecule type" value="Genomic_DNA"/>
</dbReference>
<proteinExistence type="predicted"/>
<feature type="transmembrane region" description="Helical" evidence="1">
    <location>
        <begin position="138"/>
        <end position="162"/>
    </location>
</feature>
<keyword evidence="3" id="KW-1185">Reference proteome</keyword>
<evidence type="ECO:0000313" key="2">
    <source>
        <dbReference type="EMBL" id="MDE5415706.1"/>
    </source>
</evidence>
<dbReference type="RefSeq" id="WP_275120307.1">
    <property type="nucleotide sequence ID" value="NZ_JAOTPO010000019.1"/>
</dbReference>
<sequence length="264" mass="30341">MSWFALYQKDLRANNLRLVVNISLLLLFFLSIFFIMFRYNNEFILMSFVPVLMLHVIYLLIGMFDSLSKEWRNHNVNLWLTIPQSGWSLITAKFSAVATHFLISLAVTFLGFYLFIFVFNNQISDPFFIALSIFHTYWYVPAFILILASLQLGAFATVLYFISKTVYKGGWILAVAIGFGAHYVWNVVKNTEIYRAMTEWGALITPADIQATLHQLMLVEADVGVSVDMDGTFYLGYLVSEAVIIVALLIIASWLLDRYVQLYK</sequence>
<comment type="caution">
    <text evidence="2">The sequence shown here is derived from an EMBL/GenBank/DDBJ whole genome shotgun (WGS) entry which is preliminary data.</text>
</comment>
<feature type="transmembrane region" description="Helical" evidence="1">
    <location>
        <begin position="234"/>
        <end position="256"/>
    </location>
</feature>
<reference evidence="2" key="1">
    <citation type="submission" date="2024-05" db="EMBL/GenBank/DDBJ databases">
        <title>Alkalihalobacillus sp. strain MEB203 novel alkaliphilic bacterium from Lonar Lake, India.</title>
        <authorList>
            <person name="Joshi A."/>
            <person name="Thite S."/>
            <person name="Mengade P."/>
        </authorList>
    </citation>
    <scope>NUCLEOTIDE SEQUENCE</scope>
    <source>
        <strain evidence="2">MEB 203</strain>
    </source>
</reference>
<evidence type="ECO:0000313" key="3">
    <source>
        <dbReference type="Proteomes" id="UP001148125"/>
    </source>
</evidence>
<feature type="transmembrane region" description="Helical" evidence="1">
    <location>
        <begin position="169"/>
        <end position="188"/>
    </location>
</feature>
<feature type="transmembrane region" description="Helical" evidence="1">
    <location>
        <begin position="18"/>
        <end position="37"/>
    </location>
</feature>
<organism evidence="2 3">
    <name type="scientific">Alkalihalobacterium chitinilyticum</name>
    <dbReference type="NCBI Taxonomy" id="2980103"/>
    <lineage>
        <taxon>Bacteria</taxon>
        <taxon>Bacillati</taxon>
        <taxon>Bacillota</taxon>
        <taxon>Bacilli</taxon>
        <taxon>Bacillales</taxon>
        <taxon>Bacillaceae</taxon>
        <taxon>Alkalihalobacterium</taxon>
    </lineage>
</organism>
<name>A0ABT5VJS5_9BACI</name>
<evidence type="ECO:0008006" key="4">
    <source>
        <dbReference type="Google" id="ProtNLM"/>
    </source>
</evidence>